<evidence type="ECO:0000313" key="3">
    <source>
        <dbReference type="Proteomes" id="UP000016932"/>
    </source>
</evidence>
<gene>
    <name evidence="2" type="ORF">MYCFIDRAFT_173365</name>
</gene>
<dbReference type="Proteomes" id="UP000016932">
    <property type="component" value="Unassembled WGS sequence"/>
</dbReference>
<keyword evidence="1" id="KW-0472">Membrane</keyword>
<keyword evidence="3" id="KW-1185">Reference proteome</keyword>
<keyword evidence="1" id="KW-0812">Transmembrane</keyword>
<organism evidence="2 3">
    <name type="scientific">Pseudocercospora fijiensis (strain CIRAD86)</name>
    <name type="common">Black leaf streak disease fungus</name>
    <name type="synonym">Mycosphaerella fijiensis</name>
    <dbReference type="NCBI Taxonomy" id="383855"/>
    <lineage>
        <taxon>Eukaryota</taxon>
        <taxon>Fungi</taxon>
        <taxon>Dikarya</taxon>
        <taxon>Ascomycota</taxon>
        <taxon>Pezizomycotina</taxon>
        <taxon>Dothideomycetes</taxon>
        <taxon>Dothideomycetidae</taxon>
        <taxon>Mycosphaerellales</taxon>
        <taxon>Mycosphaerellaceae</taxon>
        <taxon>Pseudocercospora</taxon>
    </lineage>
</organism>
<dbReference type="RefSeq" id="XP_007924984.1">
    <property type="nucleotide sequence ID" value="XM_007926793.1"/>
</dbReference>
<protein>
    <submittedName>
        <fullName evidence="2">Uncharacterized protein</fullName>
    </submittedName>
</protein>
<proteinExistence type="predicted"/>
<dbReference type="EMBL" id="KB446557">
    <property type="protein sequence ID" value="EME84360.1"/>
    <property type="molecule type" value="Genomic_DNA"/>
</dbReference>
<evidence type="ECO:0000256" key="1">
    <source>
        <dbReference type="SAM" id="Phobius"/>
    </source>
</evidence>
<accession>M2Z3F2</accession>
<sequence>MLVQEMSLASTSSSRHFVFPAPGSQDEGCTNAKDFADLLPNIITQISHSDSRIGNSGGGEGPTTCQYVVLSDSTLLEAPISNHCCLVKSPSVRPSSASSLGPPSEYSFELESRIRAYPEQAGTRLGLVASHIPHHRSLSREHLSLYLVVQDQASHPYQVQARYFQYVRAFLSSRAIRRHHSCNLFSTCDLGPSHHAKSHISMEVQFIEICPLLATDGIRIFREIALAVPTHVFQSSSGTKNLRFCHPYAFSRAVCLAPIPCWYGYGIAYTLCMYITAREVRKRALAILRRRPLSNVHGLLQQIRSKADIDKYARARVD</sequence>
<dbReference type="GeneID" id="19332979"/>
<name>M2Z3F2_PSEFD</name>
<keyword evidence="1" id="KW-1133">Transmembrane helix</keyword>
<dbReference type="HOGENOM" id="CLU_874718_0_0_1"/>
<dbReference type="VEuPathDB" id="FungiDB:MYCFIDRAFT_173365"/>
<dbReference type="AlphaFoldDB" id="M2Z3F2"/>
<evidence type="ECO:0000313" key="2">
    <source>
        <dbReference type="EMBL" id="EME84360.1"/>
    </source>
</evidence>
<reference evidence="2 3" key="1">
    <citation type="journal article" date="2012" name="PLoS Pathog.">
        <title>Diverse lifestyles and strategies of plant pathogenesis encoded in the genomes of eighteen Dothideomycetes fungi.</title>
        <authorList>
            <person name="Ohm R.A."/>
            <person name="Feau N."/>
            <person name="Henrissat B."/>
            <person name="Schoch C.L."/>
            <person name="Horwitz B.A."/>
            <person name="Barry K.W."/>
            <person name="Condon B.J."/>
            <person name="Copeland A.C."/>
            <person name="Dhillon B."/>
            <person name="Glaser F."/>
            <person name="Hesse C.N."/>
            <person name="Kosti I."/>
            <person name="LaButti K."/>
            <person name="Lindquist E.A."/>
            <person name="Lucas S."/>
            <person name="Salamov A.A."/>
            <person name="Bradshaw R.E."/>
            <person name="Ciuffetti L."/>
            <person name="Hamelin R.C."/>
            <person name="Kema G.H.J."/>
            <person name="Lawrence C."/>
            <person name="Scott J.A."/>
            <person name="Spatafora J.W."/>
            <person name="Turgeon B.G."/>
            <person name="de Wit P.J.G.M."/>
            <person name="Zhong S."/>
            <person name="Goodwin S.B."/>
            <person name="Grigoriev I.V."/>
        </authorList>
    </citation>
    <scope>NUCLEOTIDE SEQUENCE [LARGE SCALE GENOMIC DNA]</scope>
    <source>
        <strain evidence="2 3">CIRAD86</strain>
    </source>
</reference>
<dbReference type="KEGG" id="pfj:MYCFIDRAFT_173365"/>
<feature type="transmembrane region" description="Helical" evidence="1">
    <location>
        <begin position="262"/>
        <end position="280"/>
    </location>
</feature>